<keyword evidence="1" id="KW-0378">Hydrolase</keyword>
<accession>A0ABT0LBJ9</accession>
<protein>
    <submittedName>
        <fullName evidence="3">Carbohydrate-binding protein</fullName>
    </submittedName>
</protein>
<dbReference type="Proteomes" id="UP001203423">
    <property type="component" value="Unassembled WGS sequence"/>
</dbReference>
<dbReference type="InterPro" id="IPR036573">
    <property type="entry name" value="CBM_sf_5/12"/>
</dbReference>
<evidence type="ECO:0000313" key="4">
    <source>
        <dbReference type="Proteomes" id="UP001203423"/>
    </source>
</evidence>
<dbReference type="SMART" id="SM00495">
    <property type="entry name" value="ChtBD3"/>
    <property type="match status" value="1"/>
</dbReference>
<proteinExistence type="predicted"/>
<gene>
    <name evidence="3" type="ORF">L2764_10410</name>
</gene>
<dbReference type="EMBL" id="JAKIKS010000033">
    <property type="protein sequence ID" value="MCL1124875.1"/>
    <property type="molecule type" value="Genomic_DNA"/>
</dbReference>
<reference evidence="3 4" key="1">
    <citation type="submission" date="2022-01" db="EMBL/GenBank/DDBJ databases">
        <title>Whole genome-based taxonomy of the Shewanellaceae.</title>
        <authorList>
            <person name="Martin-Rodriguez A.J."/>
        </authorList>
    </citation>
    <scope>NUCLEOTIDE SEQUENCE [LARGE SCALE GENOMIC DNA]</scope>
    <source>
        <strain evidence="3 4">DSM 17177</strain>
    </source>
</reference>
<evidence type="ECO:0000259" key="2">
    <source>
        <dbReference type="SMART" id="SM00495"/>
    </source>
</evidence>
<dbReference type="RefSeq" id="WP_248940152.1">
    <property type="nucleotide sequence ID" value="NZ_JAKIKS010000033.1"/>
</dbReference>
<comment type="caution">
    <text evidence="3">The sequence shown here is derived from an EMBL/GenBank/DDBJ whole genome shotgun (WGS) entry which is preliminary data.</text>
</comment>
<dbReference type="CDD" id="cd12215">
    <property type="entry name" value="ChiC_BD"/>
    <property type="match status" value="1"/>
</dbReference>
<dbReference type="SUPFAM" id="SSF51055">
    <property type="entry name" value="Carbohydrate binding domain"/>
    <property type="match status" value="1"/>
</dbReference>
<feature type="domain" description="Chitin-binding type-3" evidence="2">
    <location>
        <begin position="3"/>
        <end position="35"/>
    </location>
</feature>
<evidence type="ECO:0000256" key="1">
    <source>
        <dbReference type="ARBA" id="ARBA00022801"/>
    </source>
</evidence>
<sequence length="41" mass="4662">MFQAGEQTQHNGRQWQAAWWTQGDEPGTAKVWKDIGEAVCD</sequence>
<dbReference type="Pfam" id="PF02839">
    <property type="entry name" value="CBM_5_12"/>
    <property type="match status" value="1"/>
</dbReference>
<dbReference type="InterPro" id="IPR003610">
    <property type="entry name" value="CBM5/12"/>
</dbReference>
<keyword evidence="4" id="KW-1185">Reference proteome</keyword>
<name>A0ABT0LBJ9_9GAMM</name>
<dbReference type="Gene3D" id="2.10.10.20">
    <property type="entry name" value="Carbohydrate-binding module superfamily 5/12"/>
    <property type="match status" value="1"/>
</dbReference>
<evidence type="ECO:0000313" key="3">
    <source>
        <dbReference type="EMBL" id="MCL1124875.1"/>
    </source>
</evidence>
<organism evidence="3 4">
    <name type="scientific">Shewanella surugensis</name>
    <dbReference type="NCBI Taxonomy" id="212020"/>
    <lineage>
        <taxon>Bacteria</taxon>
        <taxon>Pseudomonadati</taxon>
        <taxon>Pseudomonadota</taxon>
        <taxon>Gammaproteobacteria</taxon>
        <taxon>Alteromonadales</taxon>
        <taxon>Shewanellaceae</taxon>
        <taxon>Shewanella</taxon>
    </lineage>
</organism>